<evidence type="ECO:0000313" key="2">
    <source>
        <dbReference type="Proteomes" id="UP001595445"/>
    </source>
</evidence>
<dbReference type="InterPro" id="IPR016024">
    <property type="entry name" value="ARM-type_fold"/>
</dbReference>
<accession>A0ABV7DU04</accession>
<protein>
    <submittedName>
        <fullName evidence="1">HEAT repeat domain-containing protein</fullName>
    </submittedName>
</protein>
<sequence length="422" mass="45953">MNCNAPLVKRRILRLHAENAAFVVSQLRLGQDGPNFRLVEIFDLEARLGGHLDALTIARDTGLELAHEALAVAAGFGEVFTAFHLGLHARPDLVLPALAPPEVLIWEQVAALGLAAAWCAPDRMAARMRDWITGHDPMATRIALEVCGLRRVDPKGHLKPLLAHRDPRVAARAMQLAGELGRADLAADLARLAETADPALRFHAARAAALLGDRRTSPAILSTLITPATPPAEARMAAELLPLVLDDRAARAAIARLMSDRLTERWGIVATGALGAADTLDWLLRQMDDSLLSRIAGAAFCRITGARLSAESLELDSFPDDPDDPLVAACPQESFIEAKLYWPDPDKLARWLAPNRARFVAQTRHLLGLPAWTIQPPIEAVATYQLDQRALALELATRAPDAPLPNWHGPVLPQPRGFTRRW</sequence>
<dbReference type="Pfam" id="PF13646">
    <property type="entry name" value="HEAT_2"/>
    <property type="match status" value="1"/>
</dbReference>
<keyword evidence="2" id="KW-1185">Reference proteome</keyword>
<dbReference type="RefSeq" id="WP_197645608.1">
    <property type="nucleotide sequence ID" value="NZ_JAEACP010000015.1"/>
</dbReference>
<evidence type="ECO:0000313" key="1">
    <source>
        <dbReference type="EMBL" id="MFC3086572.1"/>
    </source>
</evidence>
<comment type="caution">
    <text evidence="1">The sequence shown here is derived from an EMBL/GenBank/DDBJ whole genome shotgun (WGS) entry which is preliminary data.</text>
</comment>
<dbReference type="SUPFAM" id="SSF48371">
    <property type="entry name" value="ARM repeat"/>
    <property type="match status" value="1"/>
</dbReference>
<proteinExistence type="predicted"/>
<gene>
    <name evidence="1" type="ORF">ACFOD6_10995</name>
</gene>
<name>A0ABV7DU04_9RHOB</name>
<organism evidence="1 2">
    <name type="scientific">Tabrizicola soli</name>
    <dbReference type="NCBI Taxonomy" id="2185115"/>
    <lineage>
        <taxon>Bacteria</taxon>
        <taxon>Pseudomonadati</taxon>
        <taxon>Pseudomonadota</taxon>
        <taxon>Alphaproteobacteria</taxon>
        <taxon>Rhodobacterales</taxon>
        <taxon>Paracoccaceae</taxon>
        <taxon>Tabrizicola</taxon>
    </lineage>
</organism>
<dbReference type="EMBL" id="JBHRSM010000019">
    <property type="protein sequence ID" value="MFC3086572.1"/>
    <property type="molecule type" value="Genomic_DNA"/>
</dbReference>
<reference evidence="2" key="1">
    <citation type="journal article" date="2019" name="Int. J. Syst. Evol. Microbiol.">
        <title>The Global Catalogue of Microorganisms (GCM) 10K type strain sequencing project: providing services to taxonomists for standard genome sequencing and annotation.</title>
        <authorList>
            <consortium name="The Broad Institute Genomics Platform"/>
            <consortium name="The Broad Institute Genome Sequencing Center for Infectious Disease"/>
            <person name="Wu L."/>
            <person name="Ma J."/>
        </authorList>
    </citation>
    <scope>NUCLEOTIDE SEQUENCE [LARGE SCALE GENOMIC DNA]</scope>
    <source>
        <strain evidence="2">KCTC 62102</strain>
    </source>
</reference>
<dbReference type="Proteomes" id="UP001595445">
    <property type="component" value="Unassembled WGS sequence"/>
</dbReference>